<dbReference type="EMBL" id="MFLK01000050">
    <property type="protein sequence ID" value="OGG65362.1"/>
    <property type="molecule type" value="Genomic_DNA"/>
</dbReference>
<feature type="domain" description="Transposase IS200-like" evidence="1">
    <location>
        <begin position="1"/>
        <end position="140"/>
    </location>
</feature>
<dbReference type="AlphaFoldDB" id="A0A1F6DWG6"/>
<dbReference type="SUPFAM" id="SSF143422">
    <property type="entry name" value="Transposase IS200-like"/>
    <property type="match status" value="1"/>
</dbReference>
<protein>
    <recommendedName>
        <fullName evidence="1">Transposase IS200-like domain-containing protein</fullName>
    </recommendedName>
</protein>
<dbReference type="InterPro" id="IPR036515">
    <property type="entry name" value="Transposase_17_sf"/>
</dbReference>
<gene>
    <name evidence="2" type="ORF">A3D71_03210</name>
</gene>
<dbReference type="SMART" id="SM01321">
    <property type="entry name" value="Y1_Tnp"/>
    <property type="match status" value="1"/>
</dbReference>
<dbReference type="Proteomes" id="UP000177652">
    <property type="component" value="Unassembled WGS sequence"/>
</dbReference>
<evidence type="ECO:0000259" key="1">
    <source>
        <dbReference type="SMART" id="SM01321"/>
    </source>
</evidence>
<dbReference type="Gene3D" id="3.30.70.1290">
    <property type="entry name" value="Transposase IS200-like"/>
    <property type="match status" value="1"/>
</dbReference>
<dbReference type="InterPro" id="IPR002686">
    <property type="entry name" value="Transposase_17"/>
</dbReference>
<dbReference type="GO" id="GO:0006313">
    <property type="term" value="P:DNA transposition"/>
    <property type="evidence" value="ECO:0007669"/>
    <property type="project" value="InterPro"/>
</dbReference>
<proteinExistence type="predicted"/>
<evidence type="ECO:0000313" key="2">
    <source>
        <dbReference type="EMBL" id="OGG65362.1"/>
    </source>
</evidence>
<reference evidence="2 3" key="1">
    <citation type="journal article" date="2016" name="Nat. Commun.">
        <title>Thousands of microbial genomes shed light on interconnected biogeochemical processes in an aquifer system.</title>
        <authorList>
            <person name="Anantharaman K."/>
            <person name="Brown C.T."/>
            <person name="Hug L.A."/>
            <person name="Sharon I."/>
            <person name="Castelle C.J."/>
            <person name="Probst A.J."/>
            <person name="Thomas B.C."/>
            <person name="Singh A."/>
            <person name="Wilkins M.J."/>
            <person name="Karaoz U."/>
            <person name="Brodie E.L."/>
            <person name="Williams K.H."/>
            <person name="Hubbard S.S."/>
            <person name="Banfield J.F."/>
        </authorList>
    </citation>
    <scope>NUCLEOTIDE SEQUENCE [LARGE SCALE GENOMIC DNA]</scope>
</reference>
<sequence length="221" mass="26203">MEGLYHALNRGVEKRILFLDDQDRARFVHDMYEFNDTAPAGNAYRLFHPMMEIVSPSLRQREQIVDIHGWCLMGNHYHLLLSERLENGLSLFLRKLNVGYAMYFNEKYKRSGTLFQGRTKKLRINSEAYFLHILHYIHLNPLDFLEGAGSWRELRIASEEKAAQHLNEYRWSSYLDYCGQKNFPSVITKELFGDVFKNYQKTALSYLHDIEIKDIKPYLLE</sequence>
<dbReference type="PANTHER" id="PTHR34322">
    <property type="entry name" value="TRANSPOSASE, Y1_TNP DOMAIN-CONTAINING"/>
    <property type="match status" value="1"/>
</dbReference>
<accession>A0A1F6DWG6</accession>
<evidence type="ECO:0000313" key="3">
    <source>
        <dbReference type="Proteomes" id="UP000177652"/>
    </source>
</evidence>
<dbReference type="GO" id="GO:0003677">
    <property type="term" value="F:DNA binding"/>
    <property type="evidence" value="ECO:0007669"/>
    <property type="project" value="InterPro"/>
</dbReference>
<comment type="caution">
    <text evidence="2">The sequence shown here is derived from an EMBL/GenBank/DDBJ whole genome shotgun (WGS) entry which is preliminary data.</text>
</comment>
<dbReference type="PANTHER" id="PTHR34322:SF2">
    <property type="entry name" value="TRANSPOSASE IS200-LIKE DOMAIN-CONTAINING PROTEIN"/>
    <property type="match status" value="1"/>
</dbReference>
<dbReference type="GO" id="GO:0004803">
    <property type="term" value="F:transposase activity"/>
    <property type="evidence" value="ECO:0007669"/>
    <property type="project" value="InterPro"/>
</dbReference>
<organism evidence="2 3">
    <name type="scientific">Candidatus Kaiserbacteria bacterium RIFCSPHIGHO2_02_FULL_55_20</name>
    <dbReference type="NCBI Taxonomy" id="1798497"/>
    <lineage>
        <taxon>Bacteria</taxon>
        <taxon>Candidatus Kaiseribacteriota</taxon>
    </lineage>
</organism>
<name>A0A1F6DWG6_9BACT</name>